<dbReference type="EMBL" id="DS710681">
    <property type="protein sequence ID" value="EEC05897.1"/>
    <property type="molecule type" value="Genomic_DNA"/>
</dbReference>
<dbReference type="PaxDb" id="6945-B7PH25"/>
<name>B7PH25_IXOSC</name>
<gene>
    <name evidence="2" type="ORF">IscW_ISCW005089</name>
</gene>
<dbReference type="HOGENOM" id="CLU_2725008_0_0_1"/>
<dbReference type="AlphaFoldDB" id="B7PH25"/>
<dbReference type="EMBL" id="ABJB010863599">
    <property type="status" value="NOT_ANNOTATED_CDS"/>
    <property type="molecule type" value="Genomic_DNA"/>
</dbReference>
<proteinExistence type="predicted"/>
<dbReference type="Proteomes" id="UP000001555">
    <property type="component" value="Unassembled WGS sequence"/>
</dbReference>
<dbReference type="VEuPathDB" id="VectorBase:ISCI005089"/>
<evidence type="ECO:0000256" key="1">
    <source>
        <dbReference type="SAM" id="MobiDB-lite"/>
    </source>
</evidence>
<sequence length="72" mass="7771">MPAPSPSLLWGRPGDTATGVMRQIRPTPPERAEGRPPLRRHLPTGKASLLRVVTFIMLPKAVTTMLSVVSDG</sequence>
<protein>
    <submittedName>
        <fullName evidence="2 3">Uncharacterized protein</fullName>
    </submittedName>
</protein>
<dbReference type="EMBL" id="ABJB010607886">
    <property type="status" value="NOT_ANNOTATED_CDS"/>
    <property type="molecule type" value="Genomic_DNA"/>
</dbReference>
<accession>B7PH25</accession>
<evidence type="ECO:0000313" key="3">
    <source>
        <dbReference type="EnsemblMetazoa" id="ISCW005089-PA"/>
    </source>
</evidence>
<reference evidence="2 4" key="1">
    <citation type="submission" date="2008-03" db="EMBL/GenBank/DDBJ databases">
        <title>Annotation of Ixodes scapularis.</title>
        <authorList>
            <consortium name="Ixodes scapularis Genome Project Consortium"/>
            <person name="Caler E."/>
            <person name="Hannick L.I."/>
            <person name="Bidwell S."/>
            <person name="Joardar V."/>
            <person name="Thiagarajan M."/>
            <person name="Amedeo P."/>
            <person name="Galinsky K.J."/>
            <person name="Schobel S."/>
            <person name="Inman J."/>
            <person name="Hostetler J."/>
            <person name="Miller J."/>
            <person name="Hammond M."/>
            <person name="Megy K."/>
            <person name="Lawson D."/>
            <person name="Kodira C."/>
            <person name="Sutton G."/>
            <person name="Meyer J."/>
            <person name="Hill C.A."/>
            <person name="Birren B."/>
            <person name="Nene V."/>
            <person name="Collins F."/>
            <person name="Alarcon-Chaidez F."/>
            <person name="Wikel S."/>
            <person name="Strausberg R."/>
        </authorList>
    </citation>
    <scope>NUCLEOTIDE SEQUENCE [LARGE SCALE GENOMIC DNA]</scope>
    <source>
        <strain evidence="4">Wikel</strain>
        <strain evidence="2">Wikel colony</strain>
    </source>
</reference>
<keyword evidence="4" id="KW-1185">Reference proteome</keyword>
<reference evidence="3" key="2">
    <citation type="submission" date="2020-05" db="UniProtKB">
        <authorList>
            <consortium name="EnsemblMetazoa"/>
        </authorList>
    </citation>
    <scope>IDENTIFICATION</scope>
    <source>
        <strain evidence="3">wikel</strain>
    </source>
</reference>
<evidence type="ECO:0000313" key="4">
    <source>
        <dbReference type="Proteomes" id="UP000001555"/>
    </source>
</evidence>
<dbReference type="InParanoid" id="B7PH25"/>
<evidence type="ECO:0000313" key="2">
    <source>
        <dbReference type="EMBL" id="EEC05897.1"/>
    </source>
</evidence>
<dbReference type="VEuPathDB" id="VectorBase:ISCW005089"/>
<feature type="region of interest" description="Disordered" evidence="1">
    <location>
        <begin position="1"/>
        <end position="43"/>
    </location>
</feature>
<dbReference type="EnsemblMetazoa" id="ISCW005089-RA">
    <property type="protein sequence ID" value="ISCW005089-PA"/>
    <property type="gene ID" value="ISCW005089"/>
</dbReference>
<organism>
    <name type="scientific">Ixodes scapularis</name>
    <name type="common">Black-legged tick</name>
    <name type="synonym">Deer tick</name>
    <dbReference type="NCBI Taxonomy" id="6945"/>
    <lineage>
        <taxon>Eukaryota</taxon>
        <taxon>Metazoa</taxon>
        <taxon>Ecdysozoa</taxon>
        <taxon>Arthropoda</taxon>
        <taxon>Chelicerata</taxon>
        <taxon>Arachnida</taxon>
        <taxon>Acari</taxon>
        <taxon>Parasitiformes</taxon>
        <taxon>Ixodida</taxon>
        <taxon>Ixodoidea</taxon>
        <taxon>Ixodidae</taxon>
        <taxon>Ixodinae</taxon>
        <taxon>Ixodes</taxon>
    </lineage>
</organism>